<dbReference type="InterPro" id="IPR026001">
    <property type="entry name" value="Abi-like_C"/>
</dbReference>
<proteinExistence type="predicted"/>
<accession>A0A1W2CMR4</accession>
<feature type="domain" description="Abortive infection protein-like C-terminal" evidence="1">
    <location>
        <begin position="184"/>
        <end position="252"/>
    </location>
</feature>
<organism evidence="2 3">
    <name type="scientific">Cellulophaga tyrosinoxydans</name>
    <dbReference type="NCBI Taxonomy" id="504486"/>
    <lineage>
        <taxon>Bacteria</taxon>
        <taxon>Pseudomonadati</taxon>
        <taxon>Bacteroidota</taxon>
        <taxon>Flavobacteriia</taxon>
        <taxon>Flavobacteriales</taxon>
        <taxon>Flavobacteriaceae</taxon>
        <taxon>Cellulophaga</taxon>
    </lineage>
</organism>
<dbReference type="OrthoDB" id="5521926at2"/>
<dbReference type="AlphaFoldDB" id="A0A1W2CMR4"/>
<name>A0A1W2CMR4_9FLAO</name>
<dbReference type="Pfam" id="PF14355">
    <property type="entry name" value="Abi_C"/>
    <property type="match status" value="1"/>
</dbReference>
<evidence type="ECO:0000313" key="3">
    <source>
        <dbReference type="Proteomes" id="UP000192360"/>
    </source>
</evidence>
<dbReference type="RefSeq" id="WP_084063040.1">
    <property type="nucleotide sequence ID" value="NZ_FWXO01000007.1"/>
</dbReference>
<dbReference type="Proteomes" id="UP000192360">
    <property type="component" value="Unassembled WGS sequence"/>
</dbReference>
<evidence type="ECO:0000259" key="1">
    <source>
        <dbReference type="Pfam" id="PF14355"/>
    </source>
</evidence>
<protein>
    <submittedName>
        <fullName evidence="2">Abortive infection C-terminus</fullName>
    </submittedName>
</protein>
<dbReference type="EMBL" id="FWXO01000007">
    <property type="protein sequence ID" value="SMC86316.1"/>
    <property type="molecule type" value="Genomic_DNA"/>
</dbReference>
<gene>
    <name evidence="2" type="ORF">SAMN05660703_3075</name>
</gene>
<dbReference type="STRING" id="504486.SAMN05660703_3075"/>
<evidence type="ECO:0000313" key="2">
    <source>
        <dbReference type="EMBL" id="SMC86316.1"/>
    </source>
</evidence>
<reference evidence="2 3" key="1">
    <citation type="submission" date="2017-04" db="EMBL/GenBank/DDBJ databases">
        <authorList>
            <person name="Afonso C.L."/>
            <person name="Miller P.J."/>
            <person name="Scott M.A."/>
            <person name="Spackman E."/>
            <person name="Goraichik I."/>
            <person name="Dimitrov K.M."/>
            <person name="Suarez D.L."/>
            <person name="Swayne D.E."/>
        </authorList>
    </citation>
    <scope>NUCLEOTIDE SEQUENCE [LARGE SCALE GENOMIC DNA]</scope>
    <source>
        <strain evidence="2 3">DSM 21164</strain>
    </source>
</reference>
<sequence>MAVLDYKEKFLIEKLFDMPTGYVMDFSNNTFQSFVYDSIKVNIYDDKYFYASGSKANRLRGFFAEEPSYKVGQLISALLDYWHTKAIARENGFDYERDKNIYNECLKIAKKLKEEKIVEEIEVIKEVENDRDFNLLAKSIRESIDKNEPESALDRLHTYVMKFIRQLCENHKIEIRKEESLNAIFGKYVKFIVANEKIESQMTERILKYSINVIEAFNDIRNNRSFAHDNQILNYAESVLIFNNVTNSIKFIETVEKTIEQENNIEQTETADWEDLPF</sequence>
<keyword evidence="3" id="KW-1185">Reference proteome</keyword>